<keyword evidence="8" id="KW-1185">Reference proteome</keyword>
<dbReference type="GO" id="GO:0003700">
    <property type="term" value="F:DNA-binding transcription factor activity"/>
    <property type="evidence" value="ECO:0007669"/>
    <property type="project" value="InterPro"/>
</dbReference>
<dbReference type="InterPro" id="IPR036388">
    <property type="entry name" value="WH-like_DNA-bd_sf"/>
</dbReference>
<dbReference type="InterPro" id="IPR005119">
    <property type="entry name" value="LysR_subst-bd"/>
</dbReference>
<dbReference type="Gene3D" id="1.10.10.10">
    <property type="entry name" value="Winged helix-like DNA-binding domain superfamily/Winged helix DNA-binding domain"/>
    <property type="match status" value="1"/>
</dbReference>
<dbReference type="InterPro" id="IPR058163">
    <property type="entry name" value="LysR-type_TF_proteobact-type"/>
</dbReference>
<dbReference type="Gene3D" id="3.40.190.290">
    <property type="match status" value="1"/>
</dbReference>
<dbReference type="STRING" id="1411141.GCA_001590885_01140"/>
<dbReference type="AlphaFoldDB" id="A0A240BZ32"/>
<organism evidence="7 8">
    <name type="scientific">Serratia ficaria</name>
    <dbReference type="NCBI Taxonomy" id="61651"/>
    <lineage>
        <taxon>Bacteria</taxon>
        <taxon>Pseudomonadati</taxon>
        <taxon>Pseudomonadota</taxon>
        <taxon>Gammaproteobacteria</taxon>
        <taxon>Enterobacterales</taxon>
        <taxon>Yersiniaceae</taxon>
        <taxon>Serratia</taxon>
    </lineage>
</organism>
<dbReference type="GO" id="GO:0043565">
    <property type="term" value="F:sequence-specific DNA binding"/>
    <property type="evidence" value="ECO:0007669"/>
    <property type="project" value="TreeGrafter"/>
</dbReference>
<dbReference type="EMBL" id="LT906479">
    <property type="protein sequence ID" value="SNW00925.1"/>
    <property type="molecule type" value="Genomic_DNA"/>
</dbReference>
<gene>
    <name evidence="7" type="primary">dmlR_15</name>
    <name evidence="7" type="ORF">SAMEA4384070_02272</name>
</gene>
<keyword evidence="3" id="KW-0805">Transcription regulation</keyword>
<evidence type="ECO:0000313" key="7">
    <source>
        <dbReference type="EMBL" id="SNW00925.1"/>
    </source>
</evidence>
<comment type="similarity">
    <text evidence="1">Belongs to the LysR transcriptional regulatory family.</text>
</comment>
<dbReference type="RefSeq" id="WP_061795554.1">
    <property type="nucleotide sequence ID" value="NZ_CABITV010000007.1"/>
</dbReference>
<name>A0A240BZ32_SERFI</name>
<dbReference type="Proteomes" id="UP000215134">
    <property type="component" value="Chromosome 1"/>
</dbReference>
<evidence type="ECO:0000256" key="1">
    <source>
        <dbReference type="ARBA" id="ARBA00009437"/>
    </source>
</evidence>
<dbReference type="InterPro" id="IPR000847">
    <property type="entry name" value="LysR_HTH_N"/>
</dbReference>
<dbReference type="PROSITE" id="PS50931">
    <property type="entry name" value="HTH_LYSR"/>
    <property type="match status" value="1"/>
</dbReference>
<dbReference type="SUPFAM" id="SSF46785">
    <property type="entry name" value="Winged helix' DNA-binding domain"/>
    <property type="match status" value="1"/>
</dbReference>
<accession>A0A240BZ32</accession>
<evidence type="ECO:0000259" key="6">
    <source>
        <dbReference type="PROSITE" id="PS50931"/>
    </source>
</evidence>
<dbReference type="InterPro" id="IPR036390">
    <property type="entry name" value="WH_DNA-bd_sf"/>
</dbReference>
<dbReference type="Pfam" id="PF00126">
    <property type="entry name" value="HTH_1"/>
    <property type="match status" value="1"/>
</dbReference>
<keyword evidence="4" id="KW-0238">DNA-binding</keyword>
<evidence type="ECO:0000256" key="3">
    <source>
        <dbReference type="ARBA" id="ARBA00023015"/>
    </source>
</evidence>
<dbReference type="GeneID" id="75027423"/>
<dbReference type="KEGG" id="sfj:SAMEA4384070_2272"/>
<feature type="domain" description="HTH lysR-type" evidence="6">
    <location>
        <begin position="1"/>
        <end position="59"/>
    </location>
</feature>
<reference evidence="7 8" key="1">
    <citation type="submission" date="2017-06" db="EMBL/GenBank/DDBJ databases">
        <authorList>
            <consortium name="Pathogen Informatics"/>
        </authorList>
    </citation>
    <scope>NUCLEOTIDE SEQUENCE [LARGE SCALE GENOMIC DNA]</scope>
    <source>
        <strain evidence="7 8">NCTC12148</strain>
    </source>
</reference>
<dbReference type="PANTHER" id="PTHR30537:SF30">
    <property type="entry name" value="TRANSCRIPTIONAL REGULATOR-RELATED"/>
    <property type="match status" value="1"/>
</dbReference>
<dbReference type="GO" id="GO:0006351">
    <property type="term" value="P:DNA-templated transcription"/>
    <property type="evidence" value="ECO:0007669"/>
    <property type="project" value="TreeGrafter"/>
</dbReference>
<evidence type="ECO:0000256" key="2">
    <source>
        <dbReference type="ARBA" id="ARBA00022491"/>
    </source>
</evidence>
<dbReference type="Pfam" id="PF03466">
    <property type="entry name" value="LysR_substrate"/>
    <property type="match status" value="1"/>
</dbReference>
<proteinExistence type="inferred from homology"/>
<keyword evidence="2" id="KW-0678">Repressor</keyword>
<sequence>MDKLNRMAVFATVVAEGTLAGAARRLGMTPSAVSQHMRSLEKALGVPLLHRSTRRLALTEAGEAFYPGCEAMLFQAQQAEQRLAALRDTLVGELRIAAAVGIGGRPLAEALAPLLQAHPKLRLRVLADDRVVDMIEHRVDIALRVNRQLADASMIAHPLAEWPMVLCAAPRYLSQHGVPEKPQDLAQHRWISSGYGGAHLDLHHQSGEQVKLRLAEGQIVSDSMNVMRAFTRAGLGISVQPLYEIGDELQRGELIPLMPEWRPAPLRLHALTLERAMPEKNRQALRYLRDYFRRNGEKSLASGADGVFN</sequence>
<dbReference type="PANTHER" id="PTHR30537">
    <property type="entry name" value="HTH-TYPE TRANSCRIPTIONAL REGULATOR"/>
    <property type="match status" value="1"/>
</dbReference>
<dbReference type="FunFam" id="1.10.10.10:FF:000001">
    <property type="entry name" value="LysR family transcriptional regulator"/>
    <property type="match status" value="1"/>
</dbReference>
<evidence type="ECO:0000313" key="8">
    <source>
        <dbReference type="Proteomes" id="UP000215134"/>
    </source>
</evidence>
<dbReference type="OrthoDB" id="8678019at2"/>
<protein>
    <submittedName>
        <fullName evidence="7">D-malate degradation protein R</fullName>
    </submittedName>
</protein>
<dbReference type="SUPFAM" id="SSF53850">
    <property type="entry name" value="Periplasmic binding protein-like II"/>
    <property type="match status" value="1"/>
</dbReference>
<evidence type="ECO:0000256" key="4">
    <source>
        <dbReference type="ARBA" id="ARBA00023125"/>
    </source>
</evidence>
<keyword evidence="5" id="KW-0804">Transcription</keyword>
<dbReference type="CDD" id="cd08422">
    <property type="entry name" value="PBP2_CrgA_like"/>
    <property type="match status" value="1"/>
</dbReference>
<evidence type="ECO:0000256" key="5">
    <source>
        <dbReference type="ARBA" id="ARBA00023163"/>
    </source>
</evidence>